<feature type="compositionally biased region" description="Basic and acidic residues" evidence="1">
    <location>
        <begin position="27"/>
        <end position="36"/>
    </location>
</feature>
<accession>A0A2Z6PI60</accession>
<reference evidence="3" key="1">
    <citation type="journal article" date="2017" name="Front. Plant Sci.">
        <title>Climate Clever Clovers: New Paradigm to Reduce the Environmental Footprint of Ruminants by Breeding Low Methanogenic Forages Utilizing Haplotype Variation.</title>
        <authorList>
            <person name="Kaur P."/>
            <person name="Appels R."/>
            <person name="Bayer P.E."/>
            <person name="Keeble-Gagnere G."/>
            <person name="Wang J."/>
            <person name="Hirakawa H."/>
            <person name="Shirasawa K."/>
            <person name="Vercoe P."/>
            <person name="Stefanova K."/>
            <person name="Durmic Z."/>
            <person name="Nichols P."/>
            <person name="Revell C."/>
            <person name="Isobe S.N."/>
            <person name="Edwards D."/>
            <person name="Erskine W."/>
        </authorList>
    </citation>
    <scope>NUCLEOTIDE SEQUENCE [LARGE SCALE GENOMIC DNA]</scope>
    <source>
        <strain evidence="3">cv. Daliak</strain>
    </source>
</reference>
<feature type="region of interest" description="Disordered" evidence="1">
    <location>
        <begin position="1"/>
        <end position="41"/>
    </location>
</feature>
<dbReference type="OrthoDB" id="1389199at2759"/>
<name>A0A2Z6PI60_TRISU</name>
<sequence length="126" mass="13516">MIAKQYCEDENHASIGSIESGSKRKSSSNDESKDNEVESNGSIVFVGEDLVVKEGENGTKRRVLKKNESSSICGFNNDVDVGDCEVLLMSGKGKKQHGVGSFDNPLDVEDYACTILGTSSSHPISI</sequence>
<organism evidence="2 3">
    <name type="scientific">Trifolium subterraneum</name>
    <name type="common">Subterranean clover</name>
    <dbReference type="NCBI Taxonomy" id="3900"/>
    <lineage>
        <taxon>Eukaryota</taxon>
        <taxon>Viridiplantae</taxon>
        <taxon>Streptophyta</taxon>
        <taxon>Embryophyta</taxon>
        <taxon>Tracheophyta</taxon>
        <taxon>Spermatophyta</taxon>
        <taxon>Magnoliopsida</taxon>
        <taxon>eudicotyledons</taxon>
        <taxon>Gunneridae</taxon>
        <taxon>Pentapetalae</taxon>
        <taxon>rosids</taxon>
        <taxon>fabids</taxon>
        <taxon>Fabales</taxon>
        <taxon>Fabaceae</taxon>
        <taxon>Papilionoideae</taxon>
        <taxon>50 kb inversion clade</taxon>
        <taxon>NPAAA clade</taxon>
        <taxon>Hologalegina</taxon>
        <taxon>IRL clade</taxon>
        <taxon>Trifolieae</taxon>
        <taxon>Trifolium</taxon>
    </lineage>
</organism>
<proteinExistence type="predicted"/>
<gene>
    <name evidence="2" type="ORF">TSUD_192190</name>
</gene>
<keyword evidence="3" id="KW-1185">Reference proteome</keyword>
<protein>
    <submittedName>
        <fullName evidence="2">Uncharacterized protein</fullName>
    </submittedName>
</protein>
<dbReference type="AlphaFoldDB" id="A0A2Z6PI60"/>
<feature type="compositionally biased region" description="Basic and acidic residues" evidence="1">
    <location>
        <begin position="1"/>
        <end position="12"/>
    </location>
</feature>
<evidence type="ECO:0000313" key="2">
    <source>
        <dbReference type="EMBL" id="GAU50092.1"/>
    </source>
</evidence>
<dbReference type="Proteomes" id="UP000242715">
    <property type="component" value="Unassembled WGS sequence"/>
</dbReference>
<evidence type="ECO:0000256" key="1">
    <source>
        <dbReference type="SAM" id="MobiDB-lite"/>
    </source>
</evidence>
<dbReference type="EMBL" id="DF974687">
    <property type="protein sequence ID" value="GAU50092.1"/>
    <property type="molecule type" value="Genomic_DNA"/>
</dbReference>
<evidence type="ECO:0000313" key="3">
    <source>
        <dbReference type="Proteomes" id="UP000242715"/>
    </source>
</evidence>